<feature type="transmembrane region" description="Helical" evidence="1">
    <location>
        <begin position="45"/>
        <end position="62"/>
    </location>
</feature>
<dbReference type="AlphaFoldDB" id="A0A8T3YPX8"/>
<feature type="transmembrane region" description="Helical" evidence="1">
    <location>
        <begin position="101"/>
        <end position="119"/>
    </location>
</feature>
<comment type="caution">
    <text evidence="2">The sequence shown here is derived from an EMBL/GenBank/DDBJ whole genome shotgun (WGS) entry which is preliminary data.</text>
</comment>
<accession>A0A8T3YPX8</accession>
<dbReference type="Proteomes" id="UP000732298">
    <property type="component" value="Unassembled WGS sequence"/>
</dbReference>
<evidence type="ECO:0000313" key="2">
    <source>
        <dbReference type="EMBL" id="MBI4210801.1"/>
    </source>
</evidence>
<evidence type="ECO:0000313" key="3">
    <source>
        <dbReference type="Proteomes" id="UP000732298"/>
    </source>
</evidence>
<keyword evidence="1" id="KW-0812">Transmembrane</keyword>
<organism evidence="2 3">
    <name type="scientific">Candidatus Iainarchaeum sp</name>
    <dbReference type="NCBI Taxonomy" id="3101447"/>
    <lineage>
        <taxon>Archaea</taxon>
        <taxon>Candidatus Iainarchaeota</taxon>
        <taxon>Candidatus Iainarchaeia</taxon>
        <taxon>Candidatus Iainarchaeales</taxon>
        <taxon>Candidatus Iainarchaeaceae</taxon>
        <taxon>Candidatus Iainarchaeum</taxon>
    </lineage>
</organism>
<keyword evidence="1" id="KW-0472">Membrane</keyword>
<feature type="transmembrane region" description="Helical" evidence="1">
    <location>
        <begin position="68"/>
        <end position="89"/>
    </location>
</feature>
<feature type="transmembrane region" description="Helical" evidence="1">
    <location>
        <begin position="15"/>
        <end position="33"/>
    </location>
</feature>
<keyword evidence="1" id="KW-1133">Transmembrane helix</keyword>
<sequence length="120" mass="13610">MLFFDALSALFSVDIGYFVDIVLGNIFWAFAFYATIHMLVGGKDVPFHFVIFAGYAWIFLDFNSITGISLHGAFGFFLWIVLRVSLASFSKGVPFLERNFTAIWGALSYAILIFMTFFWG</sequence>
<gene>
    <name evidence="2" type="ORF">HY544_04820</name>
</gene>
<proteinExistence type="predicted"/>
<dbReference type="EMBL" id="JACQPB010000042">
    <property type="protein sequence ID" value="MBI4210801.1"/>
    <property type="molecule type" value="Genomic_DNA"/>
</dbReference>
<reference evidence="2" key="1">
    <citation type="submission" date="2020-07" db="EMBL/GenBank/DDBJ databases">
        <title>Huge and variable diversity of episymbiotic CPR bacteria and DPANN archaea in groundwater ecosystems.</title>
        <authorList>
            <person name="He C.Y."/>
            <person name="Keren R."/>
            <person name="Whittaker M."/>
            <person name="Farag I.F."/>
            <person name="Doudna J."/>
            <person name="Cate J.H.D."/>
            <person name="Banfield J.F."/>
        </authorList>
    </citation>
    <scope>NUCLEOTIDE SEQUENCE</scope>
    <source>
        <strain evidence="2">NC_groundwater_1296_Ag_S-0.2um_52_80</strain>
    </source>
</reference>
<protein>
    <submittedName>
        <fullName evidence="2">Uncharacterized protein</fullName>
    </submittedName>
</protein>
<name>A0A8T3YPX8_9ARCH</name>
<evidence type="ECO:0000256" key="1">
    <source>
        <dbReference type="SAM" id="Phobius"/>
    </source>
</evidence>